<dbReference type="Proteomes" id="UP001152799">
    <property type="component" value="Chromosome 9"/>
</dbReference>
<dbReference type="OrthoDB" id="6778718at2759"/>
<protein>
    <submittedName>
        <fullName evidence="2">Uncharacterized protein</fullName>
    </submittedName>
</protein>
<organism evidence="2 3">
    <name type="scientific">Ceutorhynchus assimilis</name>
    <name type="common">cabbage seed weevil</name>
    <dbReference type="NCBI Taxonomy" id="467358"/>
    <lineage>
        <taxon>Eukaryota</taxon>
        <taxon>Metazoa</taxon>
        <taxon>Ecdysozoa</taxon>
        <taxon>Arthropoda</taxon>
        <taxon>Hexapoda</taxon>
        <taxon>Insecta</taxon>
        <taxon>Pterygota</taxon>
        <taxon>Neoptera</taxon>
        <taxon>Endopterygota</taxon>
        <taxon>Coleoptera</taxon>
        <taxon>Polyphaga</taxon>
        <taxon>Cucujiformia</taxon>
        <taxon>Curculionidae</taxon>
        <taxon>Ceutorhynchinae</taxon>
        <taxon>Ceutorhynchus</taxon>
    </lineage>
</organism>
<evidence type="ECO:0000313" key="3">
    <source>
        <dbReference type="Proteomes" id="UP001152799"/>
    </source>
</evidence>
<evidence type="ECO:0000256" key="1">
    <source>
        <dbReference type="SAM" id="Coils"/>
    </source>
</evidence>
<evidence type="ECO:0000313" key="2">
    <source>
        <dbReference type="EMBL" id="CAG9773431.1"/>
    </source>
</evidence>
<gene>
    <name evidence="2" type="ORF">CEUTPL_LOCUS13822</name>
</gene>
<name>A0A9N9MXF0_9CUCU</name>
<proteinExistence type="predicted"/>
<dbReference type="PROSITE" id="PS51257">
    <property type="entry name" value="PROKAR_LIPOPROTEIN"/>
    <property type="match status" value="1"/>
</dbReference>
<dbReference type="AlphaFoldDB" id="A0A9N9MXF0"/>
<reference evidence="2" key="1">
    <citation type="submission" date="2022-01" db="EMBL/GenBank/DDBJ databases">
        <authorList>
            <person name="King R."/>
        </authorList>
    </citation>
    <scope>NUCLEOTIDE SEQUENCE</scope>
</reference>
<sequence>MNFNKDNCIFCGSTLIGCADVIQKPTLRGYASTFSAAQLRNGSGYVRCGENFNIKTDCLVSGKSGTVKKKSLISISAGTGSSTREKILETSILTNDSIIHRRMEFYIYLFAANVKYYQSCYTKYISERNMTSFTKEVNVLPECSDFEEDAFQIYLRRKKMCNAKRPICNQLKDTLENLNIDLDIANNTSSDIRKKIEKKFGESLSFLSHPGKPTLVISKEYEYDIMYVSITKEHSGSKEELVCEEN</sequence>
<keyword evidence="1" id="KW-0175">Coiled coil</keyword>
<keyword evidence="3" id="KW-1185">Reference proteome</keyword>
<accession>A0A9N9MXF0</accession>
<feature type="coiled-coil region" evidence="1">
    <location>
        <begin position="168"/>
        <end position="195"/>
    </location>
</feature>
<dbReference type="EMBL" id="OU892285">
    <property type="protein sequence ID" value="CAG9773431.1"/>
    <property type="molecule type" value="Genomic_DNA"/>
</dbReference>